<dbReference type="PATRIC" id="fig|1196325.3.peg.234"/>
<dbReference type="HOGENOM" id="CLU_3102793_0_0_6"/>
<dbReference type="KEGG" id="ppx:T1E_0233"/>
<proteinExistence type="predicted"/>
<gene>
    <name evidence="1" type="ordered locus">T1E_0233</name>
</gene>
<protein>
    <submittedName>
        <fullName evidence="1">Uncharacterized protein</fullName>
    </submittedName>
</protein>
<evidence type="ECO:0000313" key="2">
    <source>
        <dbReference type="Proteomes" id="UP000006503"/>
    </source>
</evidence>
<organism evidence="1 2">
    <name type="scientific">Pseudomonas putida (strain DOT-T1E)</name>
    <dbReference type="NCBI Taxonomy" id="1196325"/>
    <lineage>
        <taxon>Bacteria</taxon>
        <taxon>Pseudomonadati</taxon>
        <taxon>Pseudomonadota</taxon>
        <taxon>Gammaproteobacteria</taxon>
        <taxon>Pseudomonadales</taxon>
        <taxon>Pseudomonadaceae</taxon>
        <taxon>Pseudomonas</taxon>
    </lineage>
</organism>
<evidence type="ECO:0000313" key="1">
    <source>
        <dbReference type="EMBL" id="AFO46092.1"/>
    </source>
</evidence>
<dbReference type="EMBL" id="CP003734">
    <property type="protein sequence ID" value="AFO46092.1"/>
    <property type="molecule type" value="Genomic_DNA"/>
</dbReference>
<accession>I7BPT2</accession>
<reference evidence="2" key="1">
    <citation type="journal article" date="2013" name="Microb. Biotechnol.">
        <title>Metabolic potential of the organic-solvent tolerant Pseudomonas putida DOT-T1E deduced from its annotated genome.</title>
        <authorList>
            <person name="Udaondo Z."/>
            <person name="Molina L."/>
            <person name="Daniels C."/>
            <person name="Gomez M.J."/>
            <person name="Molina-Henares M.A."/>
            <person name="Matilla M.A."/>
            <person name="Roca A."/>
            <person name="Fernandez M."/>
            <person name="Duque E."/>
            <person name="Segura A."/>
            <person name="Ramos J.L."/>
        </authorList>
    </citation>
    <scope>NUCLEOTIDE SEQUENCE [LARGE SCALE GENOMIC DNA]</scope>
    <source>
        <strain evidence="2">DOT-T1E</strain>
    </source>
</reference>
<sequence>MHQASPASWPCSAAVRASRSRMADGSIGVGVEMVCAWHLEAPGQGASMNPD</sequence>
<dbReference type="AlphaFoldDB" id="I7BPT2"/>
<name>I7BPT2_PSEPT</name>
<dbReference type="Proteomes" id="UP000006503">
    <property type="component" value="Chromosome"/>
</dbReference>